<keyword evidence="2" id="KW-1185">Reference proteome</keyword>
<dbReference type="EMBL" id="VJNA01000019">
    <property type="protein sequence ID" value="TSE23935.1"/>
    <property type="molecule type" value="Genomic_DNA"/>
</dbReference>
<gene>
    <name evidence="1" type="ORF">Taqua_01677</name>
</gene>
<dbReference type="Proteomes" id="UP000318554">
    <property type="component" value="Unassembled WGS sequence"/>
</dbReference>
<dbReference type="RefSeq" id="WP_144326264.1">
    <property type="nucleotide sequence ID" value="NZ_VJNA01000019.1"/>
</dbReference>
<accession>A0A554WK60</accession>
<organism evidence="1 2">
    <name type="scientific">Tepidimonas aquatica</name>
    <dbReference type="NCBI Taxonomy" id="247482"/>
    <lineage>
        <taxon>Bacteria</taxon>
        <taxon>Pseudomonadati</taxon>
        <taxon>Pseudomonadota</taxon>
        <taxon>Betaproteobacteria</taxon>
        <taxon>Burkholderiales</taxon>
        <taxon>Tepidimonas</taxon>
    </lineage>
</organism>
<proteinExistence type="predicted"/>
<comment type="caution">
    <text evidence="1">The sequence shown here is derived from an EMBL/GenBank/DDBJ whole genome shotgun (WGS) entry which is preliminary data.</text>
</comment>
<dbReference type="OrthoDB" id="8905216at2"/>
<sequence length="100" mass="11267">MADTDAHTLLPQTEAWLRAVPGLSYPQALVTQFPRIANQLAEVRHDPEALRAAFHELLHDHRGGRRGFPFDVLMNLMALREALVKDDTPPEVDDATKWVS</sequence>
<protein>
    <submittedName>
        <fullName evidence="1">Uncharacterized protein</fullName>
    </submittedName>
</protein>
<evidence type="ECO:0000313" key="1">
    <source>
        <dbReference type="EMBL" id="TSE23935.1"/>
    </source>
</evidence>
<dbReference type="AlphaFoldDB" id="A0A554WK60"/>
<name>A0A554WK60_9BURK</name>
<evidence type="ECO:0000313" key="2">
    <source>
        <dbReference type="Proteomes" id="UP000318554"/>
    </source>
</evidence>
<reference evidence="1 2" key="1">
    <citation type="submission" date="2019-07" db="EMBL/GenBank/DDBJ databases">
        <title>Tepidimonas aquatica CLN-1 draft genome.</title>
        <authorList>
            <person name="Da Costa M.S."/>
            <person name="Froufe H.J.C."/>
            <person name="Egas C."/>
            <person name="Albuquerque L."/>
        </authorList>
    </citation>
    <scope>NUCLEOTIDE SEQUENCE [LARGE SCALE GENOMIC DNA]</scope>
    <source>
        <strain evidence="1 2">CLN-1</strain>
    </source>
</reference>